<feature type="compositionally biased region" description="Low complexity" evidence="12">
    <location>
        <begin position="110"/>
        <end position="122"/>
    </location>
</feature>
<feature type="compositionally biased region" description="Low complexity" evidence="12">
    <location>
        <begin position="194"/>
        <end position="216"/>
    </location>
</feature>
<comment type="function">
    <text evidence="1">Specific inhibition of calpain (calcium-dependent cysteine protease). Plays a key role in postmortem tenderization of meat and have been proposed to be involved in muscle protein degradation in living tissue.</text>
</comment>
<evidence type="ECO:0000256" key="4">
    <source>
        <dbReference type="ARBA" id="ARBA00022499"/>
    </source>
</evidence>
<evidence type="ECO:0000256" key="12">
    <source>
        <dbReference type="SAM" id="MobiDB-lite"/>
    </source>
</evidence>
<evidence type="ECO:0000256" key="9">
    <source>
        <dbReference type="ARBA" id="ARBA00022843"/>
    </source>
</evidence>
<dbReference type="InterPro" id="IPR001259">
    <property type="entry name" value="Prot_inh_calpain"/>
</dbReference>
<feature type="compositionally biased region" description="Low complexity" evidence="12">
    <location>
        <begin position="153"/>
        <end position="164"/>
    </location>
</feature>
<feature type="compositionally biased region" description="Basic and acidic residues" evidence="12">
    <location>
        <begin position="518"/>
        <end position="542"/>
    </location>
</feature>
<keyword evidence="6" id="KW-0646">Protease inhibitor</keyword>
<feature type="compositionally biased region" description="Low complexity" evidence="12">
    <location>
        <begin position="546"/>
        <end position="555"/>
    </location>
</feature>
<feature type="compositionally biased region" description="Basic residues" evidence="12">
    <location>
        <begin position="1"/>
        <end position="10"/>
    </location>
</feature>
<feature type="region of interest" description="Disordered" evidence="12">
    <location>
        <begin position="726"/>
        <end position="853"/>
    </location>
</feature>
<feature type="region of interest" description="Disordered" evidence="12">
    <location>
        <begin position="240"/>
        <end position="404"/>
    </location>
</feature>
<feature type="compositionally biased region" description="Basic and acidic residues" evidence="12">
    <location>
        <begin position="123"/>
        <end position="132"/>
    </location>
</feature>
<feature type="compositionally biased region" description="Low complexity" evidence="12">
    <location>
        <begin position="329"/>
        <end position="338"/>
    </location>
</feature>
<feature type="region of interest" description="Disordered" evidence="12">
    <location>
        <begin position="642"/>
        <end position="665"/>
    </location>
</feature>
<organism evidence="13 14">
    <name type="scientific">Monopterus albus</name>
    <name type="common">Swamp eel</name>
    <dbReference type="NCBI Taxonomy" id="43700"/>
    <lineage>
        <taxon>Eukaryota</taxon>
        <taxon>Metazoa</taxon>
        <taxon>Chordata</taxon>
        <taxon>Craniata</taxon>
        <taxon>Vertebrata</taxon>
        <taxon>Euteleostomi</taxon>
        <taxon>Actinopterygii</taxon>
        <taxon>Neopterygii</taxon>
        <taxon>Teleostei</taxon>
        <taxon>Neoteleostei</taxon>
        <taxon>Acanthomorphata</taxon>
        <taxon>Anabantaria</taxon>
        <taxon>Synbranchiformes</taxon>
        <taxon>Synbranchidae</taxon>
        <taxon>Monopterus</taxon>
    </lineage>
</organism>
<keyword evidence="9" id="KW-0832">Ubl conjugation</keyword>
<feature type="compositionally biased region" description="Basic and acidic residues" evidence="12">
    <location>
        <begin position="295"/>
        <end position="308"/>
    </location>
</feature>
<dbReference type="AlphaFoldDB" id="A0A3Q3Q2P7"/>
<evidence type="ECO:0000256" key="5">
    <source>
        <dbReference type="ARBA" id="ARBA00022553"/>
    </source>
</evidence>
<keyword evidence="5" id="KW-0597">Phosphoprotein</keyword>
<comment type="similarity">
    <text evidence="2">Belongs to the protease inhibitor I27 (calpastatin) family.</text>
</comment>
<feature type="compositionally biased region" description="Basic and acidic residues" evidence="12">
    <location>
        <begin position="726"/>
        <end position="767"/>
    </location>
</feature>
<keyword evidence="7" id="KW-0789">Thiol protease inhibitor</keyword>
<feature type="compositionally biased region" description="Basic and acidic residues" evidence="12">
    <location>
        <begin position="341"/>
        <end position="390"/>
    </location>
</feature>
<feature type="compositionally biased region" description="Low complexity" evidence="12">
    <location>
        <begin position="133"/>
        <end position="143"/>
    </location>
</feature>
<dbReference type="Proteomes" id="UP000261600">
    <property type="component" value="Unplaced"/>
</dbReference>
<protein>
    <recommendedName>
        <fullName evidence="3">Calpastatin</fullName>
    </recommendedName>
    <alternativeName>
        <fullName evidence="11">Calpain inhibitor</fullName>
    </alternativeName>
</protein>
<feature type="region of interest" description="Disordered" evidence="12">
    <location>
        <begin position="1"/>
        <end position="182"/>
    </location>
</feature>
<keyword evidence="4" id="KW-1017">Isopeptide bond</keyword>
<evidence type="ECO:0000256" key="2">
    <source>
        <dbReference type="ARBA" id="ARBA00009487"/>
    </source>
</evidence>
<feature type="compositionally biased region" description="Basic and acidic residues" evidence="12">
    <location>
        <begin position="265"/>
        <end position="275"/>
    </location>
</feature>
<feature type="region of interest" description="Disordered" evidence="12">
    <location>
        <begin position="422"/>
        <end position="447"/>
    </location>
</feature>
<feature type="compositionally biased region" description="Low complexity" evidence="12">
    <location>
        <begin position="468"/>
        <end position="485"/>
    </location>
</feature>
<sequence length="853" mass="88007">MPHTHKKRRKESQPSRDPPKPSAPASTGEPKKAYSGSAMATKPGATGGGASAGTAGKEAPKDKPESSTAPAGNVSVQGKKEEAKPTQVKTAPTSQVKVTAKAPPPGTGAGAAASAAATTAVTKPKESPKDTAKSSTAATTVKAEVPKADPTKTQKPAAAATAAAGNVSVQGKKEEAKPTQAKVQAVIPSTAAKGAKEAPAADPFDDLASSLPSADSVRPQEPIYTGPEVTEHVITPEVGYKCGEREDTLPPGYRFTDKAPVPAEVKPKDVPKPMTEDQAMDSLSDDFLTFSDPAASKKDEKKVHDDSVRASSAGPANFASLPVKDDSMSLDALDMLGDTLPADKPKPEAPKLRPEDIVSEGKVKDEKGVRVGEREDSIPPEYRLKEDKSKTLPAPEPEPKMDNSEALDILSGDFMTSSAAPAIQAPPITPSSAPAQPKMDNSEALDILSGDFVTSSAAPAVQAPLVTPSSAPVQKAAAVPPKAVSPAPPADKKTEAAGVSASTAKKVQSSAAPPAPPVDKKGKAEKVASGKDATKTTPKAEDDSMSLDALDMLGDTLPADKPKPEAPKLRPEDIVSEDKLKKEKGVRVGERDDSIAPEYRLKEDKSKTLPAPELEPKMDNSEALDILSGDFVTSSAAPAVQAPPITPLSAPAQVRSGSETVTSTAAPKVQSAACVPTETAPQLEAGADVALDALSDTLKDIAPAPQPAPVPAKDIVKEKKAVEEKLVKAGERDDSLPPEYRPTEEDIKKMAEAKAKAAAAPKEKTMDDDTALDLLSGDFSAPAKSTAPVAPSAGTTKPKPPEQGSDAKSDKSKGKSKSKSNKHHADQPPATDQRPAQLSSDVVVTSKKQGGKS</sequence>
<evidence type="ECO:0000256" key="10">
    <source>
        <dbReference type="ARBA" id="ARBA00022990"/>
    </source>
</evidence>
<feature type="compositionally biased region" description="Polar residues" evidence="12">
    <location>
        <begin position="87"/>
        <end position="97"/>
    </location>
</feature>
<keyword evidence="10" id="KW-0007">Acetylation</keyword>
<evidence type="ECO:0000256" key="11">
    <source>
        <dbReference type="ARBA" id="ARBA00033013"/>
    </source>
</evidence>
<dbReference type="PANTHER" id="PTHR10077">
    <property type="entry name" value="CALPASTATIN"/>
    <property type="match status" value="1"/>
</dbReference>
<feature type="compositionally biased region" description="Polar residues" evidence="12">
    <location>
        <begin position="834"/>
        <end position="853"/>
    </location>
</feature>
<feature type="compositionally biased region" description="Polar residues" evidence="12">
    <location>
        <begin position="66"/>
        <end position="76"/>
    </location>
</feature>
<evidence type="ECO:0000256" key="6">
    <source>
        <dbReference type="ARBA" id="ARBA00022690"/>
    </source>
</evidence>
<dbReference type="GO" id="GO:0010859">
    <property type="term" value="F:calcium-dependent cysteine-type endopeptidase inhibitor activity"/>
    <property type="evidence" value="ECO:0007669"/>
    <property type="project" value="TreeGrafter"/>
</dbReference>
<dbReference type="GO" id="GO:0005737">
    <property type="term" value="C:cytoplasm"/>
    <property type="evidence" value="ECO:0007669"/>
    <property type="project" value="TreeGrafter"/>
</dbReference>
<accession>A0A3Q3Q2P7</accession>
<evidence type="ECO:0000256" key="3">
    <source>
        <dbReference type="ARBA" id="ARBA00017619"/>
    </source>
</evidence>
<evidence type="ECO:0000313" key="13">
    <source>
        <dbReference type="Ensembl" id="ENSMALP00000003120.1"/>
    </source>
</evidence>
<reference evidence="13" key="2">
    <citation type="submission" date="2025-09" db="UniProtKB">
        <authorList>
            <consortium name="Ensembl"/>
        </authorList>
    </citation>
    <scope>IDENTIFICATION</scope>
</reference>
<evidence type="ECO:0000256" key="8">
    <source>
        <dbReference type="ARBA" id="ARBA00022737"/>
    </source>
</evidence>
<evidence type="ECO:0000256" key="1">
    <source>
        <dbReference type="ARBA" id="ARBA00002637"/>
    </source>
</evidence>
<dbReference type="Pfam" id="PF00748">
    <property type="entry name" value="Calpain_inhib"/>
    <property type="match status" value="4"/>
</dbReference>
<feature type="compositionally biased region" description="Basic and acidic residues" evidence="12">
    <location>
        <begin position="558"/>
        <end position="607"/>
    </location>
</feature>
<dbReference type="InterPro" id="IPR026998">
    <property type="entry name" value="Calpastatin"/>
</dbReference>
<feature type="compositionally biased region" description="Low complexity" evidence="12">
    <location>
        <begin position="422"/>
        <end position="437"/>
    </location>
</feature>
<keyword evidence="8" id="KW-0677">Repeat</keyword>
<keyword evidence="14" id="KW-1185">Reference proteome</keyword>
<evidence type="ECO:0000256" key="7">
    <source>
        <dbReference type="ARBA" id="ARBA00022704"/>
    </source>
</evidence>
<dbReference type="PANTHER" id="PTHR10077:SF0">
    <property type="entry name" value="CALPASTATIN"/>
    <property type="match status" value="1"/>
</dbReference>
<dbReference type="Ensembl" id="ENSMALT00000003204.1">
    <property type="protein sequence ID" value="ENSMALP00000003120.1"/>
    <property type="gene ID" value="ENSMALG00000002269.1"/>
</dbReference>
<evidence type="ECO:0000313" key="14">
    <source>
        <dbReference type="Proteomes" id="UP000261600"/>
    </source>
</evidence>
<dbReference type="STRING" id="43700.ENSMALP00000003120"/>
<feature type="compositionally biased region" description="Polar residues" evidence="12">
    <location>
        <begin position="655"/>
        <end position="665"/>
    </location>
</feature>
<proteinExistence type="inferred from homology"/>
<reference evidence="13" key="1">
    <citation type="submission" date="2025-08" db="UniProtKB">
        <authorList>
            <consortium name="Ensembl"/>
        </authorList>
    </citation>
    <scope>IDENTIFICATION</scope>
</reference>
<feature type="region of interest" description="Disordered" evidence="12">
    <location>
        <begin position="465"/>
        <end position="618"/>
    </location>
</feature>
<name>A0A3Q3Q2P7_MONAL</name>
<feature type="region of interest" description="Disordered" evidence="12">
    <location>
        <begin position="194"/>
        <end position="228"/>
    </location>
</feature>
<feature type="compositionally biased region" description="Low complexity" evidence="12">
    <location>
        <begin position="281"/>
        <end position="292"/>
    </location>
</feature>